<dbReference type="NCBIfam" id="TIGR00393">
    <property type="entry name" value="kpsF"/>
    <property type="match status" value="1"/>
</dbReference>
<keyword evidence="5" id="KW-0862">Zinc</keyword>
<feature type="site" description="Catalytically relevant" evidence="6">
    <location>
        <position position="152"/>
    </location>
</feature>
<dbReference type="CDD" id="cd04604">
    <property type="entry name" value="CBS_pair_SIS_assoc"/>
    <property type="match status" value="1"/>
</dbReference>
<evidence type="ECO:0000256" key="7">
    <source>
        <dbReference type="PROSITE-ProRule" id="PRU00703"/>
    </source>
</evidence>
<keyword evidence="10" id="KW-0413">Isomerase</keyword>
<evidence type="ECO:0000259" key="8">
    <source>
        <dbReference type="PROSITE" id="PS51371"/>
    </source>
</evidence>
<dbReference type="GO" id="GO:1901135">
    <property type="term" value="P:carbohydrate derivative metabolic process"/>
    <property type="evidence" value="ECO:0007669"/>
    <property type="project" value="InterPro"/>
</dbReference>
<dbReference type="CDD" id="cd05014">
    <property type="entry name" value="SIS_Kpsf"/>
    <property type="match status" value="1"/>
</dbReference>
<reference evidence="10" key="1">
    <citation type="submission" date="2020-10" db="EMBL/GenBank/DDBJ databases">
        <title>Connecting structure to function with the recovery of over 1000 high-quality activated sludge metagenome-assembled genomes encoding full-length rRNA genes using long-read sequencing.</title>
        <authorList>
            <person name="Singleton C.M."/>
            <person name="Petriglieri F."/>
            <person name="Kristensen J.M."/>
            <person name="Kirkegaard R.H."/>
            <person name="Michaelsen T.Y."/>
            <person name="Andersen M.H."/>
            <person name="Karst S.M."/>
            <person name="Dueholm M.S."/>
            <person name="Nielsen P.H."/>
            <person name="Albertsen M."/>
        </authorList>
    </citation>
    <scope>NUCLEOTIDE SEQUENCE</scope>
    <source>
        <strain evidence="10">Skiv_18-Q3-R9-52_MAXAC.067</strain>
    </source>
</reference>
<feature type="domain" description="SIS" evidence="9">
    <location>
        <begin position="40"/>
        <end position="184"/>
    </location>
</feature>
<feature type="binding site" evidence="5">
    <location>
        <position position="81"/>
    </location>
    <ligand>
        <name>Zn(2+)</name>
        <dbReference type="ChEBI" id="CHEBI:29105"/>
    </ligand>
</feature>
<dbReference type="InterPro" id="IPR050986">
    <property type="entry name" value="GutQ/KpsF_isomerases"/>
</dbReference>
<dbReference type="GO" id="GO:0005975">
    <property type="term" value="P:carbohydrate metabolic process"/>
    <property type="evidence" value="ECO:0007669"/>
    <property type="project" value="InterPro"/>
</dbReference>
<dbReference type="EMBL" id="JADKIO010000005">
    <property type="protein sequence ID" value="MBK9796106.1"/>
    <property type="molecule type" value="Genomic_DNA"/>
</dbReference>
<sequence length="328" mass="34442">MKDENQGTGALEVGTAVLGAARSALEDLQGSWDPQKVEDWTRMVMGRSGRVVVTGMGKSGLVAQKIAATLASTGCPSFFLHPAEALHGDLGMVTSEDSVLGLSNSGESEEVVRLLPSLLRLGIPIAAITARPESSLGQAAAWTFGYRLSQGEGCPLDLAPMASTTLQMIWGDLLAGSLMARRGFTRDLFALNHPAGTLGAKLLRVGALMHQSWPVVDPHASLMGILKVMTEGRLGMTSVMDGTKLLGVITDGDIRRALETAEGPGANPLSLTASGIMSRHPATIDVDTLAIEAAGEMEARKITFLVVTREGTPCGVLHIHDLLTSKVL</sequence>
<organism evidence="10 11">
    <name type="scientific">Candidatus Geothrix skivensis</name>
    <dbReference type="NCBI Taxonomy" id="2954439"/>
    <lineage>
        <taxon>Bacteria</taxon>
        <taxon>Pseudomonadati</taxon>
        <taxon>Acidobacteriota</taxon>
        <taxon>Holophagae</taxon>
        <taxon>Holophagales</taxon>
        <taxon>Holophagaceae</taxon>
        <taxon>Geothrix</taxon>
    </lineage>
</organism>
<evidence type="ECO:0000256" key="6">
    <source>
        <dbReference type="PIRSR" id="PIRSR004692-3"/>
    </source>
</evidence>
<feature type="site" description="Catalytically relevant" evidence="6">
    <location>
        <position position="110"/>
    </location>
</feature>
<dbReference type="InterPro" id="IPR004800">
    <property type="entry name" value="KdsD/KpsF-type"/>
</dbReference>
<dbReference type="SUPFAM" id="SSF53697">
    <property type="entry name" value="SIS domain"/>
    <property type="match status" value="1"/>
</dbReference>
<dbReference type="InterPro" id="IPR046342">
    <property type="entry name" value="CBS_dom_sf"/>
</dbReference>
<dbReference type="PROSITE" id="PS51371">
    <property type="entry name" value="CBS"/>
    <property type="match status" value="2"/>
</dbReference>
<evidence type="ECO:0000256" key="5">
    <source>
        <dbReference type="PIRSR" id="PIRSR004692-2"/>
    </source>
</evidence>
<proteinExistence type="inferred from homology"/>
<keyword evidence="3 7" id="KW-0129">CBS domain</keyword>
<feature type="site" description="Catalytically relevant" evidence="6">
    <location>
        <position position="193"/>
    </location>
</feature>
<dbReference type="GO" id="GO:0016853">
    <property type="term" value="F:isomerase activity"/>
    <property type="evidence" value="ECO:0007669"/>
    <property type="project" value="UniProtKB-KW"/>
</dbReference>
<feature type="domain" description="CBS" evidence="8">
    <location>
        <begin position="209"/>
        <end position="269"/>
    </location>
</feature>
<evidence type="ECO:0000256" key="2">
    <source>
        <dbReference type="ARBA" id="ARBA00022737"/>
    </source>
</evidence>
<dbReference type="InterPro" id="IPR001347">
    <property type="entry name" value="SIS_dom"/>
</dbReference>
<evidence type="ECO:0000259" key="9">
    <source>
        <dbReference type="PROSITE" id="PS51464"/>
    </source>
</evidence>
<evidence type="ECO:0000313" key="10">
    <source>
        <dbReference type="EMBL" id="MBK9796106.1"/>
    </source>
</evidence>
<feature type="site" description="Catalytically relevant" evidence="6">
    <location>
        <position position="58"/>
    </location>
</feature>
<dbReference type="PIRSF" id="PIRSF004692">
    <property type="entry name" value="KdsD_KpsF"/>
    <property type="match status" value="1"/>
</dbReference>
<evidence type="ECO:0000313" key="11">
    <source>
        <dbReference type="Proteomes" id="UP000886657"/>
    </source>
</evidence>
<dbReference type="PANTHER" id="PTHR42745">
    <property type="match status" value="1"/>
</dbReference>
<name>A0A9D7SHJ1_9BACT</name>
<keyword evidence="2" id="KW-0677">Repeat</keyword>
<dbReference type="SUPFAM" id="SSF54631">
    <property type="entry name" value="CBS-domain pair"/>
    <property type="match status" value="1"/>
</dbReference>
<evidence type="ECO:0000256" key="4">
    <source>
        <dbReference type="PIRNR" id="PIRNR004692"/>
    </source>
</evidence>
<comment type="similarity">
    <text evidence="1 4">Belongs to the SIS family. GutQ/KpsF subfamily.</text>
</comment>
<dbReference type="Pfam" id="PF00571">
    <property type="entry name" value="CBS"/>
    <property type="match status" value="2"/>
</dbReference>
<dbReference type="Gene3D" id="3.10.580.10">
    <property type="entry name" value="CBS-domain"/>
    <property type="match status" value="1"/>
</dbReference>
<dbReference type="Proteomes" id="UP000886657">
    <property type="component" value="Unassembled WGS sequence"/>
</dbReference>
<accession>A0A9D7SHJ1</accession>
<protein>
    <submittedName>
        <fullName evidence="10">KpsF/GutQ family sugar-phosphate isomerase</fullName>
    </submittedName>
</protein>
<feature type="domain" description="CBS" evidence="8">
    <location>
        <begin position="277"/>
        <end position="328"/>
    </location>
</feature>
<dbReference type="InterPro" id="IPR000644">
    <property type="entry name" value="CBS_dom"/>
</dbReference>
<gene>
    <name evidence="10" type="ORF">IPP58_06360</name>
</gene>
<evidence type="ECO:0000256" key="3">
    <source>
        <dbReference type="ARBA" id="ARBA00023122"/>
    </source>
</evidence>
<evidence type="ECO:0000256" key="1">
    <source>
        <dbReference type="ARBA" id="ARBA00008165"/>
    </source>
</evidence>
<dbReference type="GO" id="GO:0097367">
    <property type="term" value="F:carbohydrate derivative binding"/>
    <property type="evidence" value="ECO:0007669"/>
    <property type="project" value="InterPro"/>
</dbReference>
<dbReference type="AlphaFoldDB" id="A0A9D7SHJ1"/>
<dbReference type="InterPro" id="IPR046348">
    <property type="entry name" value="SIS_dom_sf"/>
</dbReference>
<dbReference type="Pfam" id="PF01380">
    <property type="entry name" value="SIS"/>
    <property type="match status" value="1"/>
</dbReference>
<keyword evidence="5" id="KW-0479">Metal-binding</keyword>
<dbReference type="GO" id="GO:0046872">
    <property type="term" value="F:metal ion binding"/>
    <property type="evidence" value="ECO:0007669"/>
    <property type="project" value="UniProtKB-KW"/>
</dbReference>
<comment type="caution">
    <text evidence="10">The sequence shown here is derived from an EMBL/GenBank/DDBJ whole genome shotgun (WGS) entry which is preliminary data.</text>
</comment>
<dbReference type="InterPro" id="IPR035474">
    <property type="entry name" value="SIS_Kpsf"/>
</dbReference>
<dbReference type="Gene3D" id="3.40.50.10490">
    <property type="entry name" value="Glucose-6-phosphate isomerase like protein, domain 1"/>
    <property type="match status" value="1"/>
</dbReference>
<dbReference type="PROSITE" id="PS51464">
    <property type="entry name" value="SIS"/>
    <property type="match status" value="1"/>
</dbReference>
<dbReference type="PANTHER" id="PTHR42745:SF1">
    <property type="entry name" value="ARABINOSE 5-PHOSPHATE ISOMERASE KDSD"/>
    <property type="match status" value="1"/>
</dbReference>